<dbReference type="CDD" id="cd01335">
    <property type="entry name" value="Radical_SAM"/>
    <property type="match status" value="1"/>
</dbReference>
<keyword evidence="4" id="KW-0408">Iron</keyword>
<dbReference type="SUPFAM" id="SSF102114">
    <property type="entry name" value="Radical SAM enzymes"/>
    <property type="match status" value="1"/>
</dbReference>
<dbReference type="InterPro" id="IPR013785">
    <property type="entry name" value="Aldolase_TIM"/>
</dbReference>
<sequence length="331" mass="36451">MDHEASQLLRVRELRALLRRGEDPPPLHVEIHPTDVCNHRCAWCFHGGTGFDPRRKHELMQLAEYGALFQELRRLEVRNLSISGGGEPTLDPRLPELLDAAVTAGLRVRMVTHGTHLSPAVLERLAGAHEVRVSLDANAPATYAAARQVPPSFFERALSTVRALVALRDTHAPSLRVGTTFVLNEANQGEALGFARRMLGFEVDAIIFKTDIDAQRHLGSAAYARALEGVRALDDRRIEARPHAASEPRGHPCFVPFFKVAFNPYGELFSCCLGSQPGEKNGLRLGSLRGSTFANLWADSRALREQLQRGVSCTTCNATDALLNQLMRAEA</sequence>
<keyword evidence="2" id="KW-0949">S-adenosyl-L-methionine</keyword>
<feature type="domain" description="Radical SAM core" evidence="6">
    <location>
        <begin position="21"/>
        <end position="243"/>
    </location>
</feature>
<evidence type="ECO:0000256" key="4">
    <source>
        <dbReference type="ARBA" id="ARBA00023004"/>
    </source>
</evidence>
<dbReference type="Gene3D" id="3.20.20.70">
    <property type="entry name" value="Aldolase class I"/>
    <property type="match status" value="1"/>
</dbReference>
<keyword evidence="5" id="KW-0411">Iron-sulfur</keyword>
<dbReference type="Pfam" id="PF04055">
    <property type="entry name" value="Radical_SAM"/>
    <property type="match status" value="1"/>
</dbReference>
<evidence type="ECO:0000256" key="1">
    <source>
        <dbReference type="ARBA" id="ARBA00001966"/>
    </source>
</evidence>
<organism evidence="7 8">
    <name type="scientific">Hyalangium rubrum</name>
    <dbReference type="NCBI Taxonomy" id="3103134"/>
    <lineage>
        <taxon>Bacteria</taxon>
        <taxon>Pseudomonadati</taxon>
        <taxon>Myxococcota</taxon>
        <taxon>Myxococcia</taxon>
        <taxon>Myxococcales</taxon>
        <taxon>Cystobacterineae</taxon>
        <taxon>Archangiaceae</taxon>
        <taxon>Hyalangium</taxon>
    </lineage>
</organism>
<keyword evidence="8" id="KW-1185">Reference proteome</keyword>
<dbReference type="Proteomes" id="UP001291309">
    <property type="component" value="Unassembled WGS sequence"/>
</dbReference>
<dbReference type="InterPro" id="IPR023885">
    <property type="entry name" value="4Fe4S-binding_SPASM_dom"/>
</dbReference>
<comment type="cofactor">
    <cofactor evidence="1">
        <name>[4Fe-4S] cluster</name>
        <dbReference type="ChEBI" id="CHEBI:49883"/>
    </cofactor>
</comment>
<reference evidence="7 8" key="1">
    <citation type="submission" date="2023-12" db="EMBL/GenBank/DDBJ databases">
        <title>the genome sequence of Hyalangium sp. s54d21.</title>
        <authorList>
            <person name="Zhang X."/>
        </authorList>
    </citation>
    <scope>NUCLEOTIDE SEQUENCE [LARGE SCALE GENOMIC DNA]</scope>
    <source>
        <strain evidence="8">s54d21</strain>
    </source>
</reference>
<keyword evidence="3" id="KW-0479">Metal-binding</keyword>
<gene>
    <name evidence="7" type="ORF">SYV04_24090</name>
</gene>
<name>A0ABU5HBP5_9BACT</name>
<dbReference type="Pfam" id="PF13186">
    <property type="entry name" value="SPASM"/>
    <property type="match status" value="1"/>
</dbReference>
<comment type="caution">
    <text evidence="7">The sequence shown here is derived from an EMBL/GenBank/DDBJ whole genome shotgun (WGS) entry which is preliminary data.</text>
</comment>
<dbReference type="CDD" id="cd21109">
    <property type="entry name" value="SPASM"/>
    <property type="match status" value="1"/>
</dbReference>
<accession>A0ABU5HBP5</accession>
<dbReference type="InterPro" id="IPR007197">
    <property type="entry name" value="rSAM"/>
</dbReference>
<evidence type="ECO:0000313" key="8">
    <source>
        <dbReference type="Proteomes" id="UP001291309"/>
    </source>
</evidence>
<dbReference type="EMBL" id="JAXIVS010000008">
    <property type="protein sequence ID" value="MDY7229495.1"/>
    <property type="molecule type" value="Genomic_DNA"/>
</dbReference>
<evidence type="ECO:0000259" key="6">
    <source>
        <dbReference type="PROSITE" id="PS51918"/>
    </source>
</evidence>
<evidence type="ECO:0000256" key="5">
    <source>
        <dbReference type="ARBA" id="ARBA00023014"/>
    </source>
</evidence>
<dbReference type="SFLD" id="SFLDS00029">
    <property type="entry name" value="Radical_SAM"/>
    <property type="match status" value="1"/>
</dbReference>
<dbReference type="InterPro" id="IPR050377">
    <property type="entry name" value="Radical_SAM_PqqE_MftC-like"/>
</dbReference>
<proteinExistence type="predicted"/>
<dbReference type="PANTHER" id="PTHR11228:SF7">
    <property type="entry name" value="PQQA PEPTIDE CYCLASE"/>
    <property type="match status" value="1"/>
</dbReference>
<evidence type="ECO:0000256" key="3">
    <source>
        <dbReference type="ARBA" id="ARBA00022723"/>
    </source>
</evidence>
<protein>
    <submittedName>
        <fullName evidence="7">Radical SAM/SPASM domain-containing protein</fullName>
    </submittedName>
</protein>
<evidence type="ECO:0000256" key="2">
    <source>
        <dbReference type="ARBA" id="ARBA00022691"/>
    </source>
</evidence>
<dbReference type="InterPro" id="IPR058240">
    <property type="entry name" value="rSAM_sf"/>
</dbReference>
<evidence type="ECO:0000313" key="7">
    <source>
        <dbReference type="EMBL" id="MDY7229495.1"/>
    </source>
</evidence>
<dbReference type="PROSITE" id="PS51918">
    <property type="entry name" value="RADICAL_SAM"/>
    <property type="match status" value="1"/>
</dbReference>
<dbReference type="PANTHER" id="PTHR11228">
    <property type="entry name" value="RADICAL SAM DOMAIN PROTEIN"/>
    <property type="match status" value="1"/>
</dbReference>
<dbReference type="SFLD" id="SFLDG01067">
    <property type="entry name" value="SPASM/twitch_domain_containing"/>
    <property type="match status" value="1"/>
</dbReference>
<dbReference type="RefSeq" id="WP_321548216.1">
    <property type="nucleotide sequence ID" value="NZ_JAXIVS010000008.1"/>
</dbReference>